<evidence type="ECO:0000256" key="1">
    <source>
        <dbReference type="ARBA" id="ARBA00004651"/>
    </source>
</evidence>
<reference evidence="9" key="1">
    <citation type="submission" date="2021-05" db="EMBL/GenBank/DDBJ databases">
        <title>Novel Bacillus species.</title>
        <authorList>
            <person name="Liu G."/>
        </authorList>
    </citation>
    <scope>NUCLEOTIDE SEQUENCE</scope>
    <source>
        <strain evidence="9">FJAT-49825</strain>
    </source>
</reference>
<keyword evidence="3" id="KW-1003">Cell membrane</keyword>
<dbReference type="Gene3D" id="1.20.1640.10">
    <property type="entry name" value="Multidrug efflux transporter AcrB transmembrane domain"/>
    <property type="match status" value="1"/>
</dbReference>
<evidence type="ECO:0000256" key="2">
    <source>
        <dbReference type="ARBA" id="ARBA00010157"/>
    </source>
</evidence>
<evidence type="ECO:0000256" key="4">
    <source>
        <dbReference type="ARBA" id="ARBA00022692"/>
    </source>
</evidence>
<evidence type="ECO:0000313" key="9">
    <source>
        <dbReference type="EMBL" id="MBS4211649.1"/>
    </source>
</evidence>
<comment type="caution">
    <text evidence="9">The sequence shown here is derived from an EMBL/GenBank/DDBJ whole genome shotgun (WGS) entry which is preliminary data.</text>
</comment>
<accession>A0A942YSY8</accession>
<sequence length="205" mass="22757">MLVLLPIEISPYNRFSLYDILSRDLNKATAIVIIGVLLVLFLVIRSFWTPVFITASLLGAYYTAMFIINYIFIDWLGYAGISSFVPFFSFIIIVALGVDYSIFLMMRYKEYQHLSPKEAIVLASRNTGGVIISAVIILGGTFATLMPSGIILLGELAIAVITGLVVLCFILLPVFLPAMIALPEALAHLFSRKREDELSLEEKVI</sequence>
<dbReference type="GO" id="GO:0005886">
    <property type="term" value="C:plasma membrane"/>
    <property type="evidence" value="ECO:0007669"/>
    <property type="project" value="UniProtKB-SubCell"/>
</dbReference>
<keyword evidence="10" id="KW-1185">Reference proteome</keyword>
<feature type="transmembrane region" description="Helical" evidence="7">
    <location>
        <begin position="25"/>
        <end position="44"/>
    </location>
</feature>
<name>A0A942YSY8_9BACI</name>
<dbReference type="Proteomes" id="UP000679749">
    <property type="component" value="Unassembled WGS sequence"/>
</dbReference>
<feature type="transmembrane region" description="Helical" evidence="7">
    <location>
        <begin position="84"/>
        <end position="106"/>
    </location>
</feature>
<keyword evidence="6 7" id="KW-0472">Membrane</keyword>
<dbReference type="InterPro" id="IPR004869">
    <property type="entry name" value="MMPL_dom"/>
</dbReference>
<keyword evidence="5 7" id="KW-1133">Transmembrane helix</keyword>
<evidence type="ECO:0000256" key="6">
    <source>
        <dbReference type="ARBA" id="ARBA00023136"/>
    </source>
</evidence>
<protein>
    <submittedName>
        <fullName evidence="9">MMPL family transporter</fullName>
    </submittedName>
</protein>
<evidence type="ECO:0000256" key="7">
    <source>
        <dbReference type="SAM" id="Phobius"/>
    </source>
</evidence>
<dbReference type="PANTHER" id="PTHR33406:SF6">
    <property type="entry name" value="MEMBRANE PROTEIN YDGH-RELATED"/>
    <property type="match status" value="1"/>
</dbReference>
<dbReference type="AlphaFoldDB" id="A0A942YSY8"/>
<feature type="domain" description="Membrane transport protein MMPL" evidence="8">
    <location>
        <begin position="19"/>
        <end position="194"/>
    </location>
</feature>
<dbReference type="Pfam" id="PF03176">
    <property type="entry name" value="MMPL"/>
    <property type="match status" value="1"/>
</dbReference>
<dbReference type="SUPFAM" id="SSF82866">
    <property type="entry name" value="Multidrug efflux transporter AcrB transmembrane domain"/>
    <property type="match status" value="1"/>
</dbReference>
<organism evidence="9 10">
    <name type="scientific">Neobacillus rhizophilus</name>
    <dbReference type="NCBI Taxonomy" id="2833579"/>
    <lineage>
        <taxon>Bacteria</taxon>
        <taxon>Bacillati</taxon>
        <taxon>Bacillota</taxon>
        <taxon>Bacilli</taxon>
        <taxon>Bacillales</taxon>
        <taxon>Bacillaceae</taxon>
        <taxon>Neobacillus</taxon>
    </lineage>
</organism>
<evidence type="ECO:0000256" key="3">
    <source>
        <dbReference type="ARBA" id="ARBA00022475"/>
    </source>
</evidence>
<evidence type="ECO:0000256" key="5">
    <source>
        <dbReference type="ARBA" id="ARBA00022989"/>
    </source>
</evidence>
<dbReference type="PANTHER" id="PTHR33406">
    <property type="entry name" value="MEMBRANE PROTEIN MJ1562-RELATED"/>
    <property type="match status" value="1"/>
</dbReference>
<evidence type="ECO:0000259" key="8">
    <source>
        <dbReference type="Pfam" id="PF03176"/>
    </source>
</evidence>
<feature type="transmembrane region" description="Helical" evidence="7">
    <location>
        <begin position="51"/>
        <end position="72"/>
    </location>
</feature>
<comment type="subcellular location">
    <subcellularLocation>
        <location evidence="1">Cell membrane</location>
        <topology evidence="1">Multi-pass membrane protein</topology>
    </subcellularLocation>
</comment>
<proteinExistence type="inferred from homology"/>
<evidence type="ECO:0000313" key="10">
    <source>
        <dbReference type="Proteomes" id="UP000679749"/>
    </source>
</evidence>
<dbReference type="EMBL" id="JAGYPF010000001">
    <property type="protein sequence ID" value="MBS4211649.1"/>
    <property type="molecule type" value="Genomic_DNA"/>
</dbReference>
<comment type="similarity">
    <text evidence="2">Belongs to the resistance-nodulation-cell division (RND) (TC 2.A.6) family. MmpL subfamily.</text>
</comment>
<keyword evidence="4 7" id="KW-0812">Transmembrane</keyword>
<dbReference type="InterPro" id="IPR050545">
    <property type="entry name" value="Mycobact_MmpL"/>
</dbReference>
<feature type="transmembrane region" description="Helical" evidence="7">
    <location>
        <begin position="156"/>
        <end position="182"/>
    </location>
</feature>
<gene>
    <name evidence="9" type="ORF">KHA99_04130</name>
</gene>
<feature type="transmembrane region" description="Helical" evidence="7">
    <location>
        <begin position="127"/>
        <end position="150"/>
    </location>
</feature>